<keyword evidence="3" id="KW-0540">Nuclease</keyword>
<evidence type="ECO:0000256" key="4">
    <source>
        <dbReference type="ARBA" id="ARBA00022801"/>
    </source>
</evidence>
<dbReference type="SUPFAM" id="SSF64182">
    <property type="entry name" value="DHH phosphoesterases"/>
    <property type="match status" value="1"/>
</dbReference>
<evidence type="ECO:0000313" key="10">
    <source>
        <dbReference type="EMBL" id="MPL88482.1"/>
    </source>
</evidence>
<dbReference type="Pfam" id="PF02272">
    <property type="entry name" value="DHHA1"/>
    <property type="match status" value="1"/>
</dbReference>
<dbReference type="EMBL" id="VSSQ01000258">
    <property type="protein sequence ID" value="MPL88482.1"/>
    <property type="molecule type" value="Genomic_DNA"/>
</dbReference>
<dbReference type="GO" id="GO:0006281">
    <property type="term" value="P:DNA repair"/>
    <property type="evidence" value="ECO:0007669"/>
    <property type="project" value="InterPro"/>
</dbReference>
<gene>
    <name evidence="10" type="ORF">SDC9_34505</name>
</gene>
<dbReference type="GO" id="GO:0003676">
    <property type="term" value="F:nucleic acid binding"/>
    <property type="evidence" value="ECO:0007669"/>
    <property type="project" value="InterPro"/>
</dbReference>
<reference evidence="10" key="1">
    <citation type="submission" date="2019-08" db="EMBL/GenBank/DDBJ databases">
        <authorList>
            <person name="Kucharzyk K."/>
            <person name="Murdoch R.W."/>
            <person name="Higgins S."/>
            <person name="Loffler F."/>
        </authorList>
    </citation>
    <scope>NUCLEOTIDE SEQUENCE</scope>
</reference>
<keyword evidence="5" id="KW-0269">Exonuclease</keyword>
<accession>A0A644VCQ1</accession>
<dbReference type="Pfam" id="PF10141">
    <property type="entry name" value="ssDNA-exonuc_C"/>
    <property type="match status" value="1"/>
</dbReference>
<dbReference type="PANTHER" id="PTHR30255">
    <property type="entry name" value="SINGLE-STRANDED-DNA-SPECIFIC EXONUCLEASE RECJ"/>
    <property type="match status" value="1"/>
</dbReference>
<dbReference type="GO" id="GO:0006310">
    <property type="term" value="P:DNA recombination"/>
    <property type="evidence" value="ECO:0007669"/>
    <property type="project" value="InterPro"/>
</dbReference>
<feature type="domain" description="Single-stranded-DNA-specific exonuclease RecJ C-terminal" evidence="8">
    <location>
        <begin position="569"/>
        <end position="770"/>
    </location>
</feature>
<evidence type="ECO:0000259" key="6">
    <source>
        <dbReference type="Pfam" id="PF01368"/>
    </source>
</evidence>
<keyword evidence="4" id="KW-0378">Hydrolase</keyword>
<organism evidence="10">
    <name type="scientific">bioreactor metagenome</name>
    <dbReference type="NCBI Taxonomy" id="1076179"/>
    <lineage>
        <taxon>unclassified sequences</taxon>
        <taxon>metagenomes</taxon>
        <taxon>ecological metagenomes</taxon>
    </lineage>
</organism>
<dbReference type="Pfam" id="PF17768">
    <property type="entry name" value="RecJ_OB"/>
    <property type="match status" value="1"/>
</dbReference>
<dbReference type="InterPro" id="IPR001667">
    <property type="entry name" value="DDH_dom"/>
</dbReference>
<dbReference type="AlphaFoldDB" id="A0A644VCQ1"/>
<dbReference type="PANTHER" id="PTHR30255:SF2">
    <property type="entry name" value="SINGLE-STRANDED-DNA-SPECIFIC EXONUCLEASE RECJ"/>
    <property type="match status" value="1"/>
</dbReference>
<evidence type="ECO:0000259" key="9">
    <source>
        <dbReference type="Pfam" id="PF17768"/>
    </source>
</evidence>
<feature type="domain" description="DDH" evidence="6">
    <location>
        <begin position="81"/>
        <end position="230"/>
    </location>
</feature>
<feature type="domain" description="RecJ OB" evidence="9">
    <location>
        <begin position="463"/>
        <end position="560"/>
    </location>
</feature>
<dbReference type="InterPro" id="IPR041122">
    <property type="entry name" value="RecJ_OB"/>
</dbReference>
<dbReference type="InterPro" id="IPR038763">
    <property type="entry name" value="DHH_sf"/>
</dbReference>
<feature type="domain" description="DHHA1" evidence="7">
    <location>
        <begin position="349"/>
        <end position="441"/>
    </location>
</feature>
<dbReference type="Gene3D" id="3.10.310.30">
    <property type="match status" value="1"/>
</dbReference>
<evidence type="ECO:0000256" key="1">
    <source>
        <dbReference type="ARBA" id="ARBA00005915"/>
    </source>
</evidence>
<dbReference type="InterPro" id="IPR051673">
    <property type="entry name" value="SSDNA_exonuclease_RecJ"/>
</dbReference>
<protein>
    <recommendedName>
        <fullName evidence="2">Single-stranded-DNA-specific exonuclease RecJ</fullName>
    </recommendedName>
</protein>
<sequence length="781" mass="88351">MLKSEIERIENYNWKRAEEIANELEISPLVIGVLLNRNITDIDEIKNFLYGSEEPFHDPFLLKDMSKAVFRIVAAMEKGEKITVYGDYDVDGITASSLLYMFLKEQGAVVDVYIPKREDEGYGLNSDALQKLFATGTRLLITVDCGVSGNKEVAEVQKGMDIIITDHHTPPKELPAAFAIINPHQNDCRYPFKDLAGVGVAFKLCQGLYKYLTKEEELWTDKIEFAAMGTVADIVPLVGENRELVRLGLKRIKHTKSKGLLELMKVAGVDYKRVTVETIGFVIAPRLNAVGRLEHAMSAVDLLTTDDNTKAEEIAQKLNEENILRQSISKKIFEEAEEMLHKADSIKTAIVLAKEDWHAGVVGIVASRLVDKYNLPTVLITMDGEKAKGSCRSIPPLNIYEALEGCKEFLLQFGGHNQAAGLTLTKDNIPKFKTAFAAKVKEMMPLGDYIPTVTPDYFVPFDKKITVKTINDLTLLEPCGAANPFPIFAFADATLTNFYTIGREKNHMKLFVNYSGIQYKAIIWNEGEHLSHYYAGQRGDVAFVPKYNVFQGIESVDLHLLAIKPFRNIIDMRNGKESKRYTLKNILQTGEKTVIYVSDKNDFAQVSVKGNCHVFTYEQKLLDSGIKNVVFYDLPPIGLLDSLALLLSGRTDVALYLLYNNEDLLKRELELRKAYPDKNIMRVNYKYLINLIKSQSVVKIDSLLDHAKTKDCFFTIRILTVFAELNFIDIVKEQITFKSSKHNELLNSQTYSHMCEEYKEKKQILKSTMSTSALEIMNNWK</sequence>
<evidence type="ECO:0000256" key="5">
    <source>
        <dbReference type="ARBA" id="ARBA00022839"/>
    </source>
</evidence>
<proteinExistence type="inferred from homology"/>
<dbReference type="NCBIfam" id="TIGR00644">
    <property type="entry name" value="recJ"/>
    <property type="match status" value="1"/>
</dbReference>
<dbReference type="InterPro" id="IPR004610">
    <property type="entry name" value="RecJ"/>
</dbReference>
<dbReference type="InterPro" id="IPR018779">
    <property type="entry name" value="RecJ_C"/>
</dbReference>
<dbReference type="GO" id="GO:0008409">
    <property type="term" value="F:5'-3' exonuclease activity"/>
    <property type="evidence" value="ECO:0007669"/>
    <property type="project" value="InterPro"/>
</dbReference>
<dbReference type="Gene3D" id="3.90.1640.30">
    <property type="match status" value="1"/>
</dbReference>
<dbReference type="InterPro" id="IPR003156">
    <property type="entry name" value="DHHA1_dom"/>
</dbReference>
<comment type="similarity">
    <text evidence="1">Belongs to the RecJ family.</text>
</comment>
<name>A0A644VCQ1_9ZZZZ</name>
<comment type="caution">
    <text evidence="10">The sequence shown here is derived from an EMBL/GenBank/DDBJ whole genome shotgun (WGS) entry which is preliminary data.</text>
</comment>
<evidence type="ECO:0000259" key="7">
    <source>
        <dbReference type="Pfam" id="PF02272"/>
    </source>
</evidence>
<dbReference type="Pfam" id="PF01368">
    <property type="entry name" value="DHH"/>
    <property type="match status" value="1"/>
</dbReference>
<evidence type="ECO:0000256" key="2">
    <source>
        <dbReference type="ARBA" id="ARBA00019841"/>
    </source>
</evidence>
<evidence type="ECO:0000259" key="8">
    <source>
        <dbReference type="Pfam" id="PF10141"/>
    </source>
</evidence>
<evidence type="ECO:0000256" key="3">
    <source>
        <dbReference type="ARBA" id="ARBA00022722"/>
    </source>
</evidence>